<dbReference type="EMBL" id="JANCLT010000011">
    <property type="protein sequence ID" value="MCP8970332.1"/>
    <property type="molecule type" value="Genomic_DNA"/>
</dbReference>
<reference evidence="2" key="1">
    <citation type="submission" date="2022-07" db="EMBL/GenBank/DDBJ databases">
        <authorList>
            <person name="Li W.-J."/>
            <person name="Deng Q.-Q."/>
        </authorList>
    </citation>
    <scope>NUCLEOTIDE SEQUENCE</scope>
    <source>
        <strain evidence="2">SYSU M60031</strain>
    </source>
</reference>
<evidence type="ECO:0000313" key="3">
    <source>
        <dbReference type="Proteomes" id="UP001156102"/>
    </source>
</evidence>
<keyword evidence="3" id="KW-1185">Reference proteome</keyword>
<feature type="transmembrane region" description="Helical" evidence="1">
    <location>
        <begin position="237"/>
        <end position="257"/>
    </location>
</feature>
<dbReference type="RefSeq" id="WP_254760253.1">
    <property type="nucleotide sequence ID" value="NZ_JANCLT010000011.1"/>
</dbReference>
<evidence type="ECO:0000313" key="2">
    <source>
        <dbReference type="EMBL" id="MCP8970332.1"/>
    </source>
</evidence>
<dbReference type="Proteomes" id="UP001156102">
    <property type="component" value="Unassembled WGS sequence"/>
</dbReference>
<dbReference type="PANTHER" id="PTHR37305:SF1">
    <property type="entry name" value="MEMBRANE PROTEIN"/>
    <property type="match status" value="1"/>
</dbReference>
<gene>
    <name evidence="2" type="ORF">NK662_17565</name>
</gene>
<feature type="transmembrane region" description="Helical" evidence="1">
    <location>
        <begin position="117"/>
        <end position="139"/>
    </location>
</feature>
<accession>A0AA42BQW7</accession>
<proteinExistence type="predicted"/>
<dbReference type="AlphaFoldDB" id="A0AA42BQW7"/>
<organism evidence="2 3">
    <name type="scientific">Ectobacillus ponti</name>
    <dbReference type="NCBI Taxonomy" id="2961894"/>
    <lineage>
        <taxon>Bacteria</taxon>
        <taxon>Bacillati</taxon>
        <taxon>Bacillota</taxon>
        <taxon>Bacilli</taxon>
        <taxon>Bacillales</taxon>
        <taxon>Bacillaceae</taxon>
        <taxon>Ectobacillus</taxon>
    </lineage>
</organism>
<dbReference type="PANTHER" id="PTHR37305">
    <property type="entry name" value="INTEGRAL MEMBRANE PROTEIN-RELATED"/>
    <property type="match status" value="1"/>
</dbReference>
<protein>
    <submittedName>
        <fullName evidence="2">ABC transporter permease</fullName>
    </submittedName>
</protein>
<keyword evidence="1" id="KW-1133">Transmembrane helix</keyword>
<dbReference type="GO" id="GO:0005886">
    <property type="term" value="C:plasma membrane"/>
    <property type="evidence" value="ECO:0007669"/>
    <property type="project" value="UniProtKB-SubCell"/>
</dbReference>
<feature type="transmembrane region" description="Helical" evidence="1">
    <location>
        <begin position="194"/>
        <end position="217"/>
    </location>
</feature>
<feature type="transmembrane region" description="Helical" evidence="1">
    <location>
        <begin position="75"/>
        <end position="96"/>
    </location>
</feature>
<name>A0AA42BQW7_9BACI</name>
<keyword evidence="1" id="KW-0812">Transmembrane</keyword>
<evidence type="ECO:0000256" key="1">
    <source>
        <dbReference type="SAM" id="Phobius"/>
    </source>
</evidence>
<comment type="caution">
    <text evidence="2">The sequence shown here is derived from an EMBL/GenBank/DDBJ whole genome shotgun (WGS) entry which is preliminary data.</text>
</comment>
<sequence length="264" mass="28614">MNIWMREMRMAQKPLLLWCIGVILLVASGMAKYGGMSASGQSMQDLIAAMPKSLQVMMGMGGFDLSTARGYYGVLYLYLLLAVSIHAVMLGANSIAREERDRTAEFLLAKPVSRHRVVGAKLAAAASQVLIVNAVSLAASLQLVQYYSKGKEDLGPVAVLLGGMLLVQLLFLHLGACLAAAILPQRAAAAGAGILLITFFLSFLIQLNENLACLRYITPFQYYEASRVLSSGRLEPVFVGLSLLLLGIFIILTYAGFHKRDLRV</sequence>
<keyword evidence="1" id="KW-0472">Membrane</keyword>
<dbReference type="GO" id="GO:0140359">
    <property type="term" value="F:ABC-type transporter activity"/>
    <property type="evidence" value="ECO:0007669"/>
    <property type="project" value="InterPro"/>
</dbReference>
<dbReference type="Pfam" id="PF12679">
    <property type="entry name" value="ABC2_membrane_2"/>
    <property type="match status" value="1"/>
</dbReference>
<feature type="transmembrane region" description="Helical" evidence="1">
    <location>
        <begin position="159"/>
        <end position="182"/>
    </location>
</feature>